<sequence length="306" mass="33915">MHTPYDGSSRPFTIGLTPLRPTGWIEIDEHYEAWLAGKRRLLAERRNTVFVEEPGTREAQGEALERICSHLVAGFPAIFPGTRQWEAALAAMDRELGAGHAPLVAASLLVQEDLVLMRKGEAGWRLAAGSVCFPSSWTLTEKFARPIEDIHAPVPQFGRGTRAALLINRIFDSLKPEQPVERLNWSLQTDDLLHRPLSAQAREGRIGSRTPSFPANDPIAAAFIRVERQTLTKLPLSGDILFTIRIHLDPMTVIGRHPQRQRIAASFAEQLAALDDAQLDYKGLTADRDRLVASLRTIAEDGDLLG</sequence>
<dbReference type="Pfam" id="PF11927">
    <property type="entry name" value="HODM_asu-like"/>
    <property type="match status" value="1"/>
</dbReference>
<gene>
    <name evidence="1" type="ORF">FQ775_21630</name>
</gene>
<protein>
    <submittedName>
        <fullName evidence="1">DUF3445 domain-containing protein</fullName>
    </submittedName>
</protein>
<organism evidence="1 2">
    <name type="scientific">Nitratireductor mangrovi</name>
    <dbReference type="NCBI Taxonomy" id="2599600"/>
    <lineage>
        <taxon>Bacteria</taxon>
        <taxon>Pseudomonadati</taxon>
        <taxon>Pseudomonadota</taxon>
        <taxon>Alphaproteobacteria</taxon>
        <taxon>Hyphomicrobiales</taxon>
        <taxon>Phyllobacteriaceae</taxon>
        <taxon>Nitratireductor</taxon>
    </lineage>
</organism>
<dbReference type="KEGG" id="niy:FQ775_21630"/>
<dbReference type="RefSeq" id="WP_146301396.1">
    <property type="nucleotide sequence ID" value="NZ_CP042301.2"/>
</dbReference>
<keyword evidence="2" id="KW-1185">Reference proteome</keyword>
<dbReference type="OrthoDB" id="5242510at2"/>
<proteinExistence type="predicted"/>
<reference evidence="1" key="1">
    <citation type="submission" date="2020-04" db="EMBL/GenBank/DDBJ databases">
        <title>Nitratireductor sp. nov. isolated from mangrove soil.</title>
        <authorList>
            <person name="Ye Y."/>
        </authorList>
    </citation>
    <scope>NUCLEOTIDE SEQUENCE</scope>
    <source>
        <strain evidence="1">SY7</strain>
    </source>
</reference>
<evidence type="ECO:0000313" key="2">
    <source>
        <dbReference type="Proteomes" id="UP000321389"/>
    </source>
</evidence>
<evidence type="ECO:0000313" key="1">
    <source>
        <dbReference type="EMBL" id="QDZ02761.1"/>
    </source>
</evidence>
<name>A0A5B8L435_9HYPH</name>
<accession>A0A5B8L435</accession>
<dbReference type="AlphaFoldDB" id="A0A5B8L435"/>
<dbReference type="InterPro" id="IPR021848">
    <property type="entry name" value="HODM_asu-like"/>
</dbReference>
<dbReference type="EMBL" id="CP042301">
    <property type="protein sequence ID" value="QDZ02761.1"/>
    <property type="molecule type" value="Genomic_DNA"/>
</dbReference>
<dbReference type="Proteomes" id="UP000321389">
    <property type="component" value="Chromosome"/>
</dbReference>